<proteinExistence type="predicted"/>
<keyword evidence="2" id="KW-1185">Reference proteome</keyword>
<evidence type="ECO:0000313" key="1">
    <source>
        <dbReference type="EMBL" id="CAI8613305.1"/>
    </source>
</evidence>
<accession>A0AAV1AWF4</accession>
<gene>
    <name evidence="1" type="ORF">VFH_V074320</name>
</gene>
<reference evidence="1 2" key="1">
    <citation type="submission" date="2023-01" db="EMBL/GenBank/DDBJ databases">
        <authorList>
            <person name="Kreplak J."/>
        </authorList>
    </citation>
    <scope>NUCLEOTIDE SEQUENCE [LARGE SCALE GENOMIC DNA]</scope>
</reference>
<name>A0AAV1AWF4_VICFA</name>
<sequence length="155" mass="18474">MWKSLFGILITSDDDDKNEFPKISNTNVHDLFYWRTHSNELLKAPRADNNYENITTDHMKHLPYILNLVVSHILRPKNNGHSRVDQMEFHTIYILLHKIKINWKNYFVTRMFAIKKVNKGSFFYYAYMIAKIPKSFNIEVPTLLFIYPGTSQQFN</sequence>
<protein>
    <submittedName>
        <fullName evidence="1">Uncharacterized protein</fullName>
    </submittedName>
</protein>
<dbReference type="EMBL" id="OX451740">
    <property type="protein sequence ID" value="CAI8613305.1"/>
    <property type="molecule type" value="Genomic_DNA"/>
</dbReference>
<evidence type="ECO:0000313" key="2">
    <source>
        <dbReference type="Proteomes" id="UP001157006"/>
    </source>
</evidence>
<dbReference type="Proteomes" id="UP001157006">
    <property type="component" value="Chromosome 5"/>
</dbReference>
<dbReference type="AlphaFoldDB" id="A0AAV1AWF4"/>
<organism evidence="1 2">
    <name type="scientific">Vicia faba</name>
    <name type="common">Broad bean</name>
    <name type="synonym">Faba vulgaris</name>
    <dbReference type="NCBI Taxonomy" id="3906"/>
    <lineage>
        <taxon>Eukaryota</taxon>
        <taxon>Viridiplantae</taxon>
        <taxon>Streptophyta</taxon>
        <taxon>Embryophyta</taxon>
        <taxon>Tracheophyta</taxon>
        <taxon>Spermatophyta</taxon>
        <taxon>Magnoliopsida</taxon>
        <taxon>eudicotyledons</taxon>
        <taxon>Gunneridae</taxon>
        <taxon>Pentapetalae</taxon>
        <taxon>rosids</taxon>
        <taxon>fabids</taxon>
        <taxon>Fabales</taxon>
        <taxon>Fabaceae</taxon>
        <taxon>Papilionoideae</taxon>
        <taxon>50 kb inversion clade</taxon>
        <taxon>NPAAA clade</taxon>
        <taxon>Hologalegina</taxon>
        <taxon>IRL clade</taxon>
        <taxon>Fabeae</taxon>
        <taxon>Vicia</taxon>
    </lineage>
</organism>